<name>A0A6A5QMG3_AMPQU</name>
<dbReference type="Proteomes" id="UP000800096">
    <property type="component" value="Unassembled WGS sequence"/>
</dbReference>
<evidence type="ECO:0000313" key="3">
    <source>
        <dbReference type="Proteomes" id="UP000800096"/>
    </source>
</evidence>
<accession>A0A6A5QMG3</accession>
<protein>
    <submittedName>
        <fullName evidence="2">Uncharacterized protein</fullName>
    </submittedName>
</protein>
<sequence>MMSMGYANRRYDHTNNVHSYEDAYTSGTLGLTRTYVPETQSPSGNQTHAFLRQPSSSGMARSFASALNGSKMIPSMRSAVISGQLPEMKVGDKLVFGNVRAAHEYLRQPKLTPTMGNTGCPVTSGDAMYCVRKIYNALISVDAVWDKEIHSEDFIRFLDGGSWSDPKDLQAVTFHISGTLGGMHKGQQQGPPLQFPDLREPMPQDVAFTFHQRLHWTCFLLKHYKAHANRFMCLVAVEAHVARIWSVLSRERSFRGWWLALTNEEKAKHLYEDPYAGMTYRDYPIAHPLSDNTRSLVAAGLGQLIGLESHPSPLASSTMKHTLLDSSGLASKRVPPNELNTKVNSAYEGSSANVHSQDDTQGDNLSEASYQELLDQISAEASFLSQDLGFALDEGELEKILDDPNSEIWKGRGAGFGETAKKGP</sequence>
<feature type="region of interest" description="Disordered" evidence="1">
    <location>
        <begin position="327"/>
        <end position="363"/>
    </location>
</feature>
<dbReference type="OrthoDB" id="3800736at2759"/>
<keyword evidence="3" id="KW-1185">Reference proteome</keyword>
<dbReference type="EMBL" id="ML979135">
    <property type="protein sequence ID" value="KAF1916512.1"/>
    <property type="molecule type" value="Genomic_DNA"/>
</dbReference>
<proteinExistence type="predicted"/>
<reference evidence="2" key="1">
    <citation type="journal article" date="2020" name="Stud. Mycol.">
        <title>101 Dothideomycetes genomes: a test case for predicting lifestyles and emergence of pathogens.</title>
        <authorList>
            <person name="Haridas S."/>
            <person name="Albert R."/>
            <person name="Binder M."/>
            <person name="Bloem J."/>
            <person name="Labutti K."/>
            <person name="Salamov A."/>
            <person name="Andreopoulos B."/>
            <person name="Baker S."/>
            <person name="Barry K."/>
            <person name="Bills G."/>
            <person name="Bluhm B."/>
            <person name="Cannon C."/>
            <person name="Castanera R."/>
            <person name="Culley D."/>
            <person name="Daum C."/>
            <person name="Ezra D."/>
            <person name="Gonzalez J."/>
            <person name="Henrissat B."/>
            <person name="Kuo A."/>
            <person name="Liang C."/>
            <person name="Lipzen A."/>
            <person name="Lutzoni F."/>
            <person name="Magnuson J."/>
            <person name="Mondo S."/>
            <person name="Nolan M."/>
            <person name="Ohm R."/>
            <person name="Pangilinan J."/>
            <person name="Park H.-J."/>
            <person name="Ramirez L."/>
            <person name="Alfaro M."/>
            <person name="Sun H."/>
            <person name="Tritt A."/>
            <person name="Yoshinaga Y."/>
            <person name="Zwiers L.-H."/>
            <person name="Turgeon B."/>
            <person name="Goodwin S."/>
            <person name="Spatafora J."/>
            <person name="Crous P."/>
            <person name="Grigoriev I."/>
        </authorList>
    </citation>
    <scope>NUCLEOTIDE SEQUENCE</scope>
    <source>
        <strain evidence="2">HMLAC05119</strain>
    </source>
</reference>
<dbReference type="AlphaFoldDB" id="A0A6A5QMG3"/>
<gene>
    <name evidence="2" type="ORF">BDU57DRAFT_234434</name>
</gene>
<evidence type="ECO:0000256" key="1">
    <source>
        <dbReference type="SAM" id="MobiDB-lite"/>
    </source>
</evidence>
<feature type="compositionally biased region" description="Polar residues" evidence="1">
    <location>
        <begin position="338"/>
        <end position="355"/>
    </location>
</feature>
<organism evidence="2 3">
    <name type="scientific">Ampelomyces quisqualis</name>
    <name type="common">Powdery mildew agent</name>
    <dbReference type="NCBI Taxonomy" id="50730"/>
    <lineage>
        <taxon>Eukaryota</taxon>
        <taxon>Fungi</taxon>
        <taxon>Dikarya</taxon>
        <taxon>Ascomycota</taxon>
        <taxon>Pezizomycotina</taxon>
        <taxon>Dothideomycetes</taxon>
        <taxon>Pleosporomycetidae</taxon>
        <taxon>Pleosporales</taxon>
        <taxon>Pleosporineae</taxon>
        <taxon>Phaeosphaeriaceae</taxon>
        <taxon>Ampelomyces</taxon>
    </lineage>
</organism>
<evidence type="ECO:0000313" key="2">
    <source>
        <dbReference type="EMBL" id="KAF1916512.1"/>
    </source>
</evidence>